<comment type="caution">
    <text evidence="1">The sequence shown here is derived from an EMBL/GenBank/DDBJ whole genome shotgun (WGS) entry which is preliminary data.</text>
</comment>
<protein>
    <submittedName>
        <fullName evidence="1">Uncharacterized protein</fullName>
    </submittedName>
</protein>
<evidence type="ECO:0000313" key="2">
    <source>
        <dbReference type="Proteomes" id="UP000814033"/>
    </source>
</evidence>
<evidence type="ECO:0000313" key="1">
    <source>
        <dbReference type="EMBL" id="KAI0045942.1"/>
    </source>
</evidence>
<gene>
    <name evidence="1" type="ORF">FA95DRAFT_1607315</name>
</gene>
<name>A0ACB8RPU2_9AGAM</name>
<reference evidence="1" key="2">
    <citation type="journal article" date="2022" name="New Phytol.">
        <title>Evolutionary transition to the ectomycorrhizal habit in the genomes of a hyperdiverse lineage of mushroom-forming fungi.</title>
        <authorList>
            <person name="Looney B."/>
            <person name="Miyauchi S."/>
            <person name="Morin E."/>
            <person name="Drula E."/>
            <person name="Courty P.E."/>
            <person name="Kohler A."/>
            <person name="Kuo A."/>
            <person name="LaButti K."/>
            <person name="Pangilinan J."/>
            <person name="Lipzen A."/>
            <person name="Riley R."/>
            <person name="Andreopoulos W."/>
            <person name="He G."/>
            <person name="Johnson J."/>
            <person name="Nolan M."/>
            <person name="Tritt A."/>
            <person name="Barry K.W."/>
            <person name="Grigoriev I.V."/>
            <person name="Nagy L.G."/>
            <person name="Hibbett D."/>
            <person name="Henrissat B."/>
            <person name="Matheny P.B."/>
            <person name="Labbe J."/>
            <person name="Martin F.M."/>
        </authorList>
    </citation>
    <scope>NUCLEOTIDE SEQUENCE</scope>
    <source>
        <strain evidence="1">FP105234-sp</strain>
    </source>
</reference>
<sequence length="264" mass="26962">MDAKLKALKVADLKDILHHAKVPATARATKADLVAKILASQPALDAYAQKYDANTAPSPTDDLLAPLPEVDWSLEDPVSTAATPAPAAAPAPPAKTPSPPKPAAKPPSKAAPAPKSPAKPASAAKPASPKKPVDPPADASAATPAPPVDDEEAKRIARAARFGIPVVQPAAVKAPGKPKDLASAPALGTKKATAPAASKPEDAEQLKKRAERFGIKKAVADAAASPPKTGGRKRAAPVEETVDAEEAERRRKRAERFGSSAAKA</sequence>
<proteinExistence type="predicted"/>
<organism evidence="1 2">
    <name type="scientific">Auriscalpium vulgare</name>
    <dbReference type="NCBI Taxonomy" id="40419"/>
    <lineage>
        <taxon>Eukaryota</taxon>
        <taxon>Fungi</taxon>
        <taxon>Dikarya</taxon>
        <taxon>Basidiomycota</taxon>
        <taxon>Agaricomycotina</taxon>
        <taxon>Agaricomycetes</taxon>
        <taxon>Russulales</taxon>
        <taxon>Auriscalpiaceae</taxon>
        <taxon>Auriscalpium</taxon>
    </lineage>
</organism>
<dbReference type="EMBL" id="MU275938">
    <property type="protein sequence ID" value="KAI0045942.1"/>
    <property type="molecule type" value="Genomic_DNA"/>
</dbReference>
<dbReference type="Proteomes" id="UP000814033">
    <property type="component" value="Unassembled WGS sequence"/>
</dbReference>
<reference evidence="1" key="1">
    <citation type="submission" date="2021-02" db="EMBL/GenBank/DDBJ databases">
        <authorList>
            <consortium name="DOE Joint Genome Institute"/>
            <person name="Ahrendt S."/>
            <person name="Looney B.P."/>
            <person name="Miyauchi S."/>
            <person name="Morin E."/>
            <person name="Drula E."/>
            <person name="Courty P.E."/>
            <person name="Chicoki N."/>
            <person name="Fauchery L."/>
            <person name="Kohler A."/>
            <person name="Kuo A."/>
            <person name="Labutti K."/>
            <person name="Pangilinan J."/>
            <person name="Lipzen A."/>
            <person name="Riley R."/>
            <person name="Andreopoulos W."/>
            <person name="He G."/>
            <person name="Johnson J."/>
            <person name="Barry K.W."/>
            <person name="Grigoriev I.V."/>
            <person name="Nagy L."/>
            <person name="Hibbett D."/>
            <person name="Henrissat B."/>
            <person name="Matheny P.B."/>
            <person name="Labbe J."/>
            <person name="Martin F."/>
        </authorList>
    </citation>
    <scope>NUCLEOTIDE SEQUENCE</scope>
    <source>
        <strain evidence="1">FP105234-sp</strain>
    </source>
</reference>
<accession>A0ACB8RPU2</accession>
<keyword evidence="2" id="KW-1185">Reference proteome</keyword>